<evidence type="ECO:0000313" key="3">
    <source>
        <dbReference type="Proteomes" id="UP000625316"/>
    </source>
</evidence>
<dbReference type="AlphaFoldDB" id="A0A928VPM1"/>
<organism evidence="2 3">
    <name type="scientific">Romeriopsis navalis LEGE 11480</name>
    <dbReference type="NCBI Taxonomy" id="2777977"/>
    <lineage>
        <taxon>Bacteria</taxon>
        <taxon>Bacillati</taxon>
        <taxon>Cyanobacteriota</taxon>
        <taxon>Cyanophyceae</taxon>
        <taxon>Leptolyngbyales</taxon>
        <taxon>Leptolyngbyaceae</taxon>
        <taxon>Romeriopsis</taxon>
        <taxon>Romeriopsis navalis</taxon>
    </lineage>
</organism>
<proteinExistence type="predicted"/>
<accession>A0A928VPM1</accession>
<dbReference type="RefSeq" id="WP_264326264.1">
    <property type="nucleotide sequence ID" value="NZ_JADEXQ010000063.1"/>
</dbReference>
<reference evidence="2" key="1">
    <citation type="submission" date="2020-10" db="EMBL/GenBank/DDBJ databases">
        <authorList>
            <person name="Castelo-Branco R."/>
            <person name="Eusebio N."/>
            <person name="Adriana R."/>
            <person name="Vieira A."/>
            <person name="Brugerolle De Fraissinette N."/>
            <person name="Rezende De Castro R."/>
            <person name="Schneider M.P."/>
            <person name="Vasconcelos V."/>
            <person name="Leao P.N."/>
        </authorList>
    </citation>
    <scope>NUCLEOTIDE SEQUENCE</scope>
    <source>
        <strain evidence="2">LEGE 11480</strain>
    </source>
</reference>
<dbReference type="EMBL" id="JADEXQ010000063">
    <property type="protein sequence ID" value="MBE9031437.1"/>
    <property type="molecule type" value="Genomic_DNA"/>
</dbReference>
<name>A0A928VPM1_9CYAN</name>
<keyword evidence="1" id="KW-0472">Membrane</keyword>
<evidence type="ECO:0000256" key="1">
    <source>
        <dbReference type="SAM" id="Phobius"/>
    </source>
</evidence>
<feature type="transmembrane region" description="Helical" evidence="1">
    <location>
        <begin position="12"/>
        <end position="31"/>
    </location>
</feature>
<keyword evidence="1" id="KW-1133">Transmembrane helix</keyword>
<comment type="caution">
    <text evidence="2">The sequence shown here is derived from an EMBL/GenBank/DDBJ whole genome shotgun (WGS) entry which is preliminary data.</text>
</comment>
<sequence>MPRLVGKKPSYTLWILPVVVMAAIGAAAVQMEYTGTIDMVPQFGREQT</sequence>
<dbReference type="Proteomes" id="UP000625316">
    <property type="component" value="Unassembled WGS sequence"/>
</dbReference>
<keyword evidence="3" id="KW-1185">Reference proteome</keyword>
<gene>
    <name evidence="2" type="ORF">IQ266_17015</name>
</gene>
<protein>
    <submittedName>
        <fullName evidence="2">Uncharacterized protein</fullName>
    </submittedName>
</protein>
<evidence type="ECO:0000313" key="2">
    <source>
        <dbReference type="EMBL" id="MBE9031437.1"/>
    </source>
</evidence>
<keyword evidence="1" id="KW-0812">Transmembrane</keyword>